<dbReference type="Proteomes" id="UP000034140">
    <property type="component" value="Unassembled WGS sequence"/>
</dbReference>
<evidence type="ECO:0000313" key="3">
    <source>
        <dbReference type="Proteomes" id="UP000034140"/>
    </source>
</evidence>
<dbReference type="InterPro" id="IPR040559">
    <property type="entry name" value="CdiA_C"/>
</dbReference>
<evidence type="ECO:0000313" key="2">
    <source>
        <dbReference type="EMBL" id="KKP92733.1"/>
    </source>
</evidence>
<organism evidence="2 3">
    <name type="scientific">candidate division WS6 bacterium GW2011_GWC1_36_11</name>
    <dbReference type="NCBI Taxonomy" id="1619090"/>
    <lineage>
        <taxon>Bacteria</taxon>
        <taxon>Candidatus Dojkabacteria</taxon>
    </lineage>
</organism>
<proteinExistence type="predicted"/>
<accession>A0A0G0DH39</accession>
<sequence length="134" mass="15207">MKKGIITKEIGASPNYDENKAGDYFANLGYDIFFLTISKTLHHTSPDIEMCDKKWEIKTPKGNGKYTIEHLIQHASKQSKYIIIDLRQCKMSESKALSKIQTESSLRKVIKTVLVITKSKNLLILKGKFGNMKA</sequence>
<evidence type="ECO:0000259" key="1">
    <source>
        <dbReference type="Pfam" id="PF18451"/>
    </source>
</evidence>
<name>A0A0G0DH39_9BACT</name>
<comment type="caution">
    <text evidence="2">The sequence shown here is derived from an EMBL/GenBank/DDBJ whole genome shotgun (WGS) entry which is preliminary data.</text>
</comment>
<feature type="domain" description="tRNA nuclease CdiA C-terminal" evidence="1">
    <location>
        <begin position="45"/>
        <end position="121"/>
    </location>
</feature>
<dbReference type="EMBL" id="LBRE01000006">
    <property type="protein sequence ID" value="KKP92733.1"/>
    <property type="molecule type" value="Genomic_DNA"/>
</dbReference>
<dbReference type="Gene3D" id="3.40.1350.120">
    <property type="match status" value="1"/>
</dbReference>
<protein>
    <recommendedName>
        <fullName evidence="1">tRNA nuclease CdiA C-terminal domain-containing protein</fullName>
    </recommendedName>
</protein>
<gene>
    <name evidence="2" type="ORF">UR96_C0006G0009</name>
</gene>
<dbReference type="AlphaFoldDB" id="A0A0G0DH39"/>
<dbReference type="Pfam" id="PF18451">
    <property type="entry name" value="CdiA_C"/>
    <property type="match status" value="1"/>
</dbReference>
<reference evidence="2 3" key="1">
    <citation type="journal article" date="2015" name="Nature">
        <title>rRNA introns, odd ribosomes, and small enigmatic genomes across a large radiation of phyla.</title>
        <authorList>
            <person name="Brown C.T."/>
            <person name="Hug L.A."/>
            <person name="Thomas B.C."/>
            <person name="Sharon I."/>
            <person name="Castelle C.J."/>
            <person name="Singh A."/>
            <person name="Wilkins M.J."/>
            <person name="Williams K.H."/>
            <person name="Banfield J.F."/>
        </authorList>
    </citation>
    <scope>NUCLEOTIDE SEQUENCE [LARGE SCALE GENOMIC DNA]</scope>
</reference>